<dbReference type="RefSeq" id="WP_105396739.1">
    <property type="nucleotide sequence ID" value="NZ_CAWNTA010000145.1"/>
</dbReference>
<comment type="caution">
    <text evidence="1">The sequence shown here is derived from an EMBL/GenBank/DDBJ whole genome shotgun (WGS) entry which is preliminary data.</text>
</comment>
<proteinExistence type="predicted"/>
<protein>
    <submittedName>
        <fullName evidence="1">Uncharacterized protein</fullName>
    </submittedName>
</protein>
<keyword evidence="2" id="KW-1185">Reference proteome</keyword>
<gene>
    <name evidence="1" type="ORF">C6H66_22115</name>
</gene>
<accession>A0A2S8PVA7</accession>
<name>A0A2S8PVA7_9GAMM</name>
<dbReference type="AlphaFoldDB" id="A0A2S8PVA7"/>
<dbReference type="Proteomes" id="UP000239550">
    <property type="component" value="Unassembled WGS sequence"/>
</dbReference>
<sequence length="107" mass="12556">MTGYLIRAPDIFKSKQEAIEAVREIINGKPHPNVFKLSNMAIAEKLWNANLDAALNHPPLPSYLINERENQKTLEWQEYFKTHKRKEYDHYRGDNPIRRHGGIWTGD</sequence>
<dbReference type="EMBL" id="PUWT01000076">
    <property type="protein sequence ID" value="PQQ22784.1"/>
    <property type="molecule type" value="Genomic_DNA"/>
</dbReference>
<reference evidence="1 2" key="1">
    <citation type="submission" date="2018-02" db="EMBL/GenBank/DDBJ databases">
        <title>Five New Genomes of Indian Photorhabdus Isolates TSA.</title>
        <authorList>
            <person name="Dubay B."/>
            <person name="Somvanshi V.S."/>
        </authorList>
    </citation>
    <scope>NUCLEOTIDE SEQUENCE [LARGE SCALE GENOMIC DNA]</scope>
    <source>
        <strain evidence="1 2">H1</strain>
    </source>
</reference>
<evidence type="ECO:0000313" key="2">
    <source>
        <dbReference type="Proteomes" id="UP000239550"/>
    </source>
</evidence>
<evidence type="ECO:0000313" key="1">
    <source>
        <dbReference type="EMBL" id="PQQ22784.1"/>
    </source>
</evidence>
<organism evidence="1 2">
    <name type="scientific">Photorhabdus hindustanensis</name>
    <dbReference type="NCBI Taxonomy" id="2918802"/>
    <lineage>
        <taxon>Bacteria</taxon>
        <taxon>Pseudomonadati</taxon>
        <taxon>Pseudomonadota</taxon>
        <taxon>Gammaproteobacteria</taxon>
        <taxon>Enterobacterales</taxon>
        <taxon>Morganellaceae</taxon>
        <taxon>Photorhabdus</taxon>
    </lineage>
</organism>